<accession>A0A0B2VI84</accession>
<dbReference type="AlphaFoldDB" id="A0A0B2VI84"/>
<keyword evidence="1" id="KW-0472">Membrane</keyword>
<feature type="transmembrane region" description="Helical" evidence="1">
    <location>
        <begin position="137"/>
        <end position="170"/>
    </location>
</feature>
<keyword evidence="3" id="KW-1185">Reference proteome</keyword>
<dbReference type="OrthoDB" id="5827554at2759"/>
<comment type="caution">
    <text evidence="2">The sequence shown here is derived from an EMBL/GenBank/DDBJ whole genome shotgun (WGS) entry which is preliminary data.</text>
</comment>
<evidence type="ECO:0000313" key="3">
    <source>
        <dbReference type="Proteomes" id="UP000031036"/>
    </source>
</evidence>
<feature type="transmembrane region" description="Helical" evidence="1">
    <location>
        <begin position="107"/>
        <end position="130"/>
    </location>
</feature>
<dbReference type="OMA" id="LYWYLLW"/>
<proteinExistence type="predicted"/>
<keyword evidence="1" id="KW-0812">Transmembrane</keyword>
<evidence type="ECO:0000313" key="2">
    <source>
        <dbReference type="EMBL" id="KHN81172.1"/>
    </source>
</evidence>
<evidence type="ECO:0000256" key="1">
    <source>
        <dbReference type="SAM" id="Phobius"/>
    </source>
</evidence>
<feature type="transmembrane region" description="Helical" evidence="1">
    <location>
        <begin position="16"/>
        <end position="34"/>
    </location>
</feature>
<name>A0A0B2VI84_TOXCA</name>
<keyword evidence="1" id="KW-1133">Transmembrane helix</keyword>
<feature type="transmembrane region" description="Helical" evidence="1">
    <location>
        <begin position="41"/>
        <end position="59"/>
    </location>
</feature>
<gene>
    <name evidence="2" type="ORF">Tcan_03710</name>
</gene>
<reference evidence="2 3" key="1">
    <citation type="submission" date="2014-11" db="EMBL/GenBank/DDBJ databases">
        <title>Genetic blueprint of the zoonotic pathogen Toxocara canis.</title>
        <authorList>
            <person name="Zhu X.-Q."/>
            <person name="Korhonen P.K."/>
            <person name="Cai H."/>
            <person name="Young N.D."/>
            <person name="Nejsum P."/>
            <person name="von Samson-Himmelstjerna G."/>
            <person name="Boag P.R."/>
            <person name="Tan P."/>
            <person name="Li Q."/>
            <person name="Min J."/>
            <person name="Yang Y."/>
            <person name="Wang X."/>
            <person name="Fang X."/>
            <person name="Hall R.S."/>
            <person name="Hofmann A."/>
            <person name="Sternberg P.W."/>
            <person name="Jex A.R."/>
            <person name="Gasser R.B."/>
        </authorList>
    </citation>
    <scope>NUCLEOTIDE SEQUENCE [LARGE SCALE GENOMIC DNA]</scope>
    <source>
        <strain evidence="2">PN_DK_2014</strain>
    </source>
</reference>
<organism evidence="2 3">
    <name type="scientific">Toxocara canis</name>
    <name type="common">Canine roundworm</name>
    <dbReference type="NCBI Taxonomy" id="6265"/>
    <lineage>
        <taxon>Eukaryota</taxon>
        <taxon>Metazoa</taxon>
        <taxon>Ecdysozoa</taxon>
        <taxon>Nematoda</taxon>
        <taxon>Chromadorea</taxon>
        <taxon>Rhabditida</taxon>
        <taxon>Spirurina</taxon>
        <taxon>Ascaridomorpha</taxon>
        <taxon>Ascaridoidea</taxon>
        <taxon>Toxocaridae</taxon>
        <taxon>Toxocara</taxon>
    </lineage>
</organism>
<protein>
    <submittedName>
        <fullName evidence="2">Uncharacterized protein</fullName>
    </submittedName>
</protein>
<feature type="transmembrane region" description="Helical" evidence="1">
    <location>
        <begin position="176"/>
        <end position="196"/>
    </location>
</feature>
<sequence length="222" mass="25793">MPQDPNSYNRSLCCRMQTIVFVFCVTEITVISVTLTARMKLIITIFFFVCLFVSHEMRICRSTLSSNIFCIEHPLMVCRWTNVSSVEEIEVGDGRGHWMVNEERFCYTHFLVTIIVFLHVVFDCCAMFAIRMQRHRLLLPFLFLTGFDVLALSMFFLTLIIGFVVIGVAYRTSLTIFVAVQLLLKIGQLIFGRRLYWSLIWLDGNRSAPESSLIKDTDQFHF</sequence>
<dbReference type="EMBL" id="JPKZ01001579">
    <property type="protein sequence ID" value="KHN81172.1"/>
    <property type="molecule type" value="Genomic_DNA"/>
</dbReference>
<dbReference type="Proteomes" id="UP000031036">
    <property type="component" value="Unassembled WGS sequence"/>
</dbReference>